<name>A0A834SXZ7_9FABA</name>
<gene>
    <name evidence="2" type="ORF">G2W53_032699</name>
</gene>
<dbReference type="Gene3D" id="3.80.10.10">
    <property type="entry name" value="Ribonuclease Inhibitor"/>
    <property type="match status" value="1"/>
</dbReference>
<dbReference type="Pfam" id="PF25019">
    <property type="entry name" value="LRR_R13L1-DRL21"/>
    <property type="match status" value="1"/>
</dbReference>
<dbReference type="OrthoDB" id="5279713at2759"/>
<dbReference type="GO" id="GO:0006952">
    <property type="term" value="P:defense response"/>
    <property type="evidence" value="ECO:0007669"/>
    <property type="project" value="UniProtKB-KW"/>
</dbReference>
<organism evidence="2 3">
    <name type="scientific">Senna tora</name>
    <dbReference type="NCBI Taxonomy" id="362788"/>
    <lineage>
        <taxon>Eukaryota</taxon>
        <taxon>Viridiplantae</taxon>
        <taxon>Streptophyta</taxon>
        <taxon>Embryophyta</taxon>
        <taxon>Tracheophyta</taxon>
        <taxon>Spermatophyta</taxon>
        <taxon>Magnoliopsida</taxon>
        <taxon>eudicotyledons</taxon>
        <taxon>Gunneridae</taxon>
        <taxon>Pentapetalae</taxon>
        <taxon>rosids</taxon>
        <taxon>fabids</taxon>
        <taxon>Fabales</taxon>
        <taxon>Fabaceae</taxon>
        <taxon>Caesalpinioideae</taxon>
        <taxon>Cassia clade</taxon>
        <taxon>Senna</taxon>
    </lineage>
</organism>
<accession>A0A834SXZ7</accession>
<feature type="domain" description="R13L1/DRL21-like LRR repeat region" evidence="1">
    <location>
        <begin position="76"/>
        <end position="197"/>
    </location>
</feature>
<reference evidence="2" key="1">
    <citation type="submission" date="2020-09" db="EMBL/GenBank/DDBJ databases">
        <title>Genome-Enabled Discovery of Anthraquinone Biosynthesis in Senna tora.</title>
        <authorList>
            <person name="Kang S.-H."/>
            <person name="Pandey R.P."/>
            <person name="Lee C.-M."/>
            <person name="Sim J.-S."/>
            <person name="Jeong J.-T."/>
            <person name="Choi B.-S."/>
            <person name="Jung M."/>
            <person name="Ginzburg D."/>
            <person name="Zhao K."/>
            <person name="Won S.Y."/>
            <person name="Oh T.-J."/>
            <person name="Yu Y."/>
            <person name="Kim N.-H."/>
            <person name="Lee O.R."/>
            <person name="Lee T.-H."/>
            <person name="Bashyal P."/>
            <person name="Kim T.-S."/>
            <person name="Lee W.-H."/>
            <person name="Kawkins C."/>
            <person name="Kim C.-K."/>
            <person name="Kim J.S."/>
            <person name="Ahn B.O."/>
            <person name="Rhee S.Y."/>
            <person name="Sohng J.K."/>
        </authorList>
    </citation>
    <scope>NUCLEOTIDE SEQUENCE</scope>
    <source>
        <tissue evidence="2">Leaf</tissue>
    </source>
</reference>
<proteinExistence type="predicted"/>
<dbReference type="PANTHER" id="PTHR47186">
    <property type="entry name" value="LEUCINE-RICH REPEAT-CONTAINING PROTEIN 57"/>
    <property type="match status" value="1"/>
</dbReference>
<evidence type="ECO:0000313" key="2">
    <source>
        <dbReference type="EMBL" id="KAF7811723.1"/>
    </source>
</evidence>
<protein>
    <submittedName>
        <fullName evidence="2">Putative disease resistance protein RGA1</fullName>
    </submittedName>
</protein>
<dbReference type="GO" id="GO:0000166">
    <property type="term" value="F:nucleotide binding"/>
    <property type="evidence" value="ECO:0007669"/>
    <property type="project" value="UniProtKB-KW"/>
</dbReference>
<dbReference type="InterPro" id="IPR056789">
    <property type="entry name" value="LRR_R13L1-DRL21"/>
</dbReference>
<comment type="caution">
    <text evidence="2">The sequence shown here is derived from an EMBL/GenBank/DDBJ whole genome shotgun (WGS) entry which is preliminary data.</text>
</comment>
<evidence type="ECO:0000313" key="3">
    <source>
        <dbReference type="Proteomes" id="UP000634136"/>
    </source>
</evidence>
<dbReference type="Proteomes" id="UP000634136">
    <property type="component" value="Unassembled WGS sequence"/>
</dbReference>
<dbReference type="AlphaFoldDB" id="A0A834SXZ7"/>
<dbReference type="Gene3D" id="1.20.5.4130">
    <property type="match status" value="1"/>
</dbReference>
<dbReference type="SUPFAM" id="SSF52058">
    <property type="entry name" value="L domain-like"/>
    <property type="match status" value="1"/>
</dbReference>
<sequence>MAEAILEISLENLNSFARSELATLCGVNGEIKRLTKSLKLIQAVVEDAEQKDITRKPIRIWSQELKDATHVLDDILDEELSIKGLECVGNLDEAKGVNLIGIRELQVLSLSWDNSEESEIKVVGVDAEQVIEALQPFSNLKKFEVCGYKGSHFPSWMKDASCLNNLVSLSLKDCSNCVQLPALGKLPSLENLYIVNMACVEYMDDDECYDGVEVKAFISLKTLSLYNMPKLERLLKRELGGEMFPRLHKLYISKCPKLTLSCLPSVEELNILYCKEELIKSISSLRGLKNLEMLKAKGIAHS</sequence>
<evidence type="ECO:0000259" key="1">
    <source>
        <dbReference type="Pfam" id="PF25019"/>
    </source>
</evidence>
<dbReference type="PANTHER" id="PTHR47186:SF3">
    <property type="entry name" value="OS09G0267800 PROTEIN"/>
    <property type="match status" value="1"/>
</dbReference>
<keyword evidence="3" id="KW-1185">Reference proteome</keyword>
<dbReference type="EMBL" id="JAAIUW010000010">
    <property type="protein sequence ID" value="KAF7811723.1"/>
    <property type="molecule type" value="Genomic_DNA"/>
</dbReference>
<dbReference type="InterPro" id="IPR032675">
    <property type="entry name" value="LRR_dom_sf"/>
</dbReference>